<protein>
    <submittedName>
        <fullName evidence="4">Rossmann-like domain protein</fullName>
    </submittedName>
</protein>
<feature type="domain" description="DUF2520" evidence="3">
    <location>
        <begin position="135"/>
        <end position="262"/>
    </location>
</feature>
<sequence length="283" mass="30899">MNFNLIGGGRLGKQLAYALICSGQGKLHSVYNKHYESALNSVSLLGEGDAISELQALSQVNLHFITTPDSVIPKIVQQLQHHETILKGSTIIHCSGVLSSAILSPLRALGCHIVCIHPLKPFPHQALNAEIFNDCYCSIEGDEKAVEIISPLFVNLGAKLFSIEASQKMLYHSAAAIASNYLVTLAHAAEQCMREAGVEKEIAKEIIVSLMQNSLFNVRHAKDLPHALTGPIARGDEETIRQHLQSMLDPVIESFYRQAGLATLAFAPISEEKKKSLRSILED</sequence>
<reference evidence="4 5" key="1">
    <citation type="submission" date="2015-11" db="EMBL/GenBank/DDBJ databases">
        <title>Genomic analysis of 38 Legionella species identifies large and diverse effector repertoires.</title>
        <authorList>
            <person name="Burstein D."/>
            <person name="Amaro F."/>
            <person name="Zusman T."/>
            <person name="Lifshitz Z."/>
            <person name="Cohen O."/>
            <person name="Gilbert J.A."/>
            <person name="Pupko T."/>
            <person name="Shuman H.A."/>
            <person name="Segal G."/>
        </authorList>
    </citation>
    <scope>NUCLEOTIDE SEQUENCE [LARGE SCALE GENOMIC DNA]</scope>
    <source>
        <strain evidence="4 5">CDC#1442-AUS-E</strain>
    </source>
</reference>
<dbReference type="AlphaFoldDB" id="A0A0W0Y4V0"/>
<name>A0A0W0Y4V0_9GAMM</name>
<dbReference type="Gene3D" id="3.40.50.720">
    <property type="entry name" value="NAD(P)-binding Rossmann-like Domain"/>
    <property type="match status" value="1"/>
</dbReference>
<dbReference type="Gene3D" id="1.10.1040.20">
    <property type="entry name" value="ProC-like, C-terminal domain"/>
    <property type="match status" value="1"/>
</dbReference>
<evidence type="ECO:0000259" key="2">
    <source>
        <dbReference type="Pfam" id="PF10727"/>
    </source>
</evidence>
<dbReference type="GO" id="GO:0016491">
    <property type="term" value="F:oxidoreductase activity"/>
    <property type="evidence" value="ECO:0007669"/>
    <property type="project" value="UniProtKB-KW"/>
</dbReference>
<dbReference type="Pfam" id="PF10727">
    <property type="entry name" value="Rossmann-like"/>
    <property type="match status" value="1"/>
</dbReference>
<dbReference type="SUPFAM" id="SSF51735">
    <property type="entry name" value="NAD(P)-binding Rossmann-fold domains"/>
    <property type="match status" value="1"/>
</dbReference>
<dbReference type="InterPro" id="IPR019665">
    <property type="entry name" value="OxRdtase/DH_put_Rossmann_dom"/>
</dbReference>
<dbReference type="InterPro" id="IPR018931">
    <property type="entry name" value="DUF2520"/>
</dbReference>
<evidence type="ECO:0000259" key="3">
    <source>
        <dbReference type="Pfam" id="PF10728"/>
    </source>
</evidence>
<organism evidence="4 5">
    <name type="scientific">Legionella quinlivanii</name>
    <dbReference type="NCBI Taxonomy" id="45073"/>
    <lineage>
        <taxon>Bacteria</taxon>
        <taxon>Pseudomonadati</taxon>
        <taxon>Pseudomonadota</taxon>
        <taxon>Gammaproteobacteria</taxon>
        <taxon>Legionellales</taxon>
        <taxon>Legionellaceae</taxon>
        <taxon>Legionella</taxon>
    </lineage>
</organism>
<dbReference type="STRING" id="45073.Lqui_0855"/>
<accession>A0A0W0Y4V0</accession>
<dbReference type="PATRIC" id="fig|45073.5.peg.903"/>
<dbReference type="Proteomes" id="UP000054618">
    <property type="component" value="Unassembled WGS sequence"/>
</dbReference>
<gene>
    <name evidence="4" type="ORF">Lqui_0855</name>
</gene>
<dbReference type="OrthoDB" id="8650434at2"/>
<evidence type="ECO:0000313" key="4">
    <source>
        <dbReference type="EMBL" id="KTD52011.1"/>
    </source>
</evidence>
<keyword evidence="5" id="KW-1185">Reference proteome</keyword>
<dbReference type="InterPro" id="IPR008927">
    <property type="entry name" value="6-PGluconate_DH-like_C_sf"/>
</dbReference>
<proteinExistence type="predicted"/>
<dbReference type="PANTHER" id="PTHR40459:SF1">
    <property type="entry name" value="CONSERVED HYPOTHETICAL ALANINE AND LEUCINE RICH PROTEIN"/>
    <property type="match status" value="1"/>
</dbReference>
<dbReference type="Pfam" id="PF10728">
    <property type="entry name" value="DUF2520"/>
    <property type="match status" value="1"/>
</dbReference>
<comment type="caution">
    <text evidence="4">The sequence shown here is derived from an EMBL/GenBank/DDBJ whole genome shotgun (WGS) entry which is preliminary data.</text>
</comment>
<evidence type="ECO:0000313" key="5">
    <source>
        <dbReference type="Proteomes" id="UP000054618"/>
    </source>
</evidence>
<evidence type="ECO:0000256" key="1">
    <source>
        <dbReference type="ARBA" id="ARBA00023002"/>
    </source>
</evidence>
<dbReference type="EMBL" id="LNYS01000006">
    <property type="protein sequence ID" value="KTD52011.1"/>
    <property type="molecule type" value="Genomic_DNA"/>
</dbReference>
<dbReference type="RefSeq" id="WP_058506947.1">
    <property type="nucleotide sequence ID" value="NZ_CAAAIK010000007.1"/>
</dbReference>
<dbReference type="SUPFAM" id="SSF48179">
    <property type="entry name" value="6-phosphogluconate dehydrogenase C-terminal domain-like"/>
    <property type="match status" value="1"/>
</dbReference>
<keyword evidence="1" id="KW-0560">Oxidoreductase</keyword>
<dbReference type="InterPro" id="IPR037108">
    <property type="entry name" value="TM1727-like_C_sf"/>
</dbReference>
<feature type="domain" description="Putative oxidoreductase/dehydrogenase Rossmann-like" evidence="2">
    <location>
        <begin position="5"/>
        <end position="118"/>
    </location>
</feature>
<dbReference type="InterPro" id="IPR036291">
    <property type="entry name" value="NAD(P)-bd_dom_sf"/>
</dbReference>
<dbReference type="PANTHER" id="PTHR40459">
    <property type="entry name" value="CONSERVED HYPOTHETICAL ALANINE AND LEUCINE RICH PROTEIN"/>
    <property type="match status" value="1"/>
</dbReference>